<gene>
    <name evidence="4" type="ORF">CRECT_1328</name>
</gene>
<dbReference type="EMBL" id="CP012543">
    <property type="protein sequence ID" value="QCD46982.1"/>
    <property type="molecule type" value="Genomic_DNA"/>
</dbReference>
<evidence type="ECO:0000313" key="5">
    <source>
        <dbReference type="Proteomes" id="UP000502377"/>
    </source>
</evidence>
<proteinExistence type="predicted"/>
<protein>
    <submittedName>
        <fullName evidence="4">Phage tail tape measure protein, TP901 family</fullName>
    </submittedName>
</protein>
<dbReference type="KEGG" id="crx:CRECT_1328"/>
<dbReference type="InterPro" id="IPR010090">
    <property type="entry name" value="Phage_tape_meas"/>
</dbReference>
<keyword evidence="2" id="KW-1133">Transmembrane helix</keyword>
<dbReference type="RefSeq" id="WP_002944584.1">
    <property type="nucleotide sequence ID" value="NZ_CP012543.1"/>
</dbReference>
<organism evidence="4 5">
    <name type="scientific">Campylobacter rectus</name>
    <name type="common">Wolinella recta</name>
    <dbReference type="NCBI Taxonomy" id="203"/>
    <lineage>
        <taxon>Bacteria</taxon>
        <taxon>Pseudomonadati</taxon>
        <taxon>Campylobacterota</taxon>
        <taxon>Epsilonproteobacteria</taxon>
        <taxon>Campylobacterales</taxon>
        <taxon>Campylobacteraceae</taxon>
        <taxon>Campylobacter</taxon>
    </lineage>
</organism>
<evidence type="ECO:0000259" key="3">
    <source>
        <dbReference type="Pfam" id="PF10145"/>
    </source>
</evidence>
<evidence type="ECO:0000256" key="1">
    <source>
        <dbReference type="ARBA" id="ARBA00022612"/>
    </source>
</evidence>
<name>A0A6G5QN24_CAMRE</name>
<evidence type="ECO:0000313" key="4">
    <source>
        <dbReference type="EMBL" id="QCD46982.1"/>
    </source>
</evidence>
<dbReference type="Proteomes" id="UP000502377">
    <property type="component" value="Chromosome"/>
</dbReference>
<dbReference type="Pfam" id="PF10145">
    <property type="entry name" value="PhageMin_Tail"/>
    <property type="match status" value="1"/>
</dbReference>
<reference evidence="4 5" key="1">
    <citation type="submission" date="2016-07" db="EMBL/GenBank/DDBJ databases">
        <title>Comparative genomics of the Campylobacter concisus group.</title>
        <authorList>
            <person name="Miller W.G."/>
            <person name="Yee E."/>
            <person name="Chapman M.H."/>
            <person name="Huynh S."/>
            <person name="Bono J.L."/>
            <person name="On S.L.W."/>
            <person name="StLeger J."/>
            <person name="Foster G."/>
            <person name="Parker C.T."/>
        </authorList>
    </citation>
    <scope>NUCLEOTIDE SEQUENCE [LARGE SCALE GENOMIC DNA]</scope>
    <source>
        <strain evidence="4 5">ATCC 33238</strain>
    </source>
</reference>
<keyword evidence="2" id="KW-0472">Membrane</keyword>
<sequence length="831" mass="88636">MAKNATLTFGMDLSDFDKAMKAINKQATSLSDQINKATQGAMQAYKNGLNDLKANPFQSAKFHTDLANLKENIKKAVTHKLNLDIEDAKKNLEGLKTQALAAVGSIMAISKPISAAIDFESSMADVKKVVDFNGADDVKQFADGIMKMSREIPLSVNELAQITASGGQLGIAKENLMDFTTTAAKMGVAFDMSAKEAGDNMATMMNIFGMDVKRVGELGDTINHISNNSAATANKIVNALGRIAGNAKDFGLSADAASGLASSFIALGKAPEVAATAINSMLTTLNNADNASDSVKAAFEQIGIDGKELKQAIIKNPQKALTDFLHALSKIPKESKTGVLTAIFGKNFGDDISLVTGAIENYDKAMRLSADKAKAGSMDREFKSRSETTANNIQLMKSAFNEIAINVGNAFLPALNLVLDGIKKISYAVSGFAGAFPNLIKYSFGAVIALTAVRTALIAKQAVLSITTLMLGNYRKVLQLLPFECLQLGASLKDCGIAARFKAMWLNAATRASTLWGASTAAASSKSALFVGALKNIGIAFRALSAAFLSNPIGLALTALAAAAFMAYKYWDELKAFFSGFFDGIMTGLEPLIDSFSRAWDAIKSAFTPIVDLFGSLFGVTKASEGELGALKDTGASFGQTLGTVLSVLLYPFEALANIITAVGLIIDIVKIKGTQWIEAFGEELNWWRDLFGNIGEWILQKFDAVVDGIKGFFAGFFDWLAEKFAFVTDSIKAVTDFAGSATQGAKDILGIGDGKETNWYNPFSWFNDEAPQTTAGSVDKIAQDRREMRSQTSQNQITDNKKIDINLYGSQATPQAVAQAVSDNGYSFGD</sequence>
<keyword evidence="2" id="KW-0812">Transmembrane</keyword>
<keyword evidence="1" id="KW-1188">Viral release from host cell</keyword>
<feature type="domain" description="Phage tail tape measure protein" evidence="3">
    <location>
        <begin position="145"/>
        <end position="345"/>
    </location>
</feature>
<dbReference type="NCBIfam" id="TIGR01760">
    <property type="entry name" value="tape_meas_TP901"/>
    <property type="match status" value="1"/>
</dbReference>
<feature type="transmembrane region" description="Helical" evidence="2">
    <location>
        <begin position="543"/>
        <end position="568"/>
    </location>
</feature>
<dbReference type="PANTHER" id="PTHR37813:SF1">
    <property type="entry name" value="FELS-2 PROPHAGE PROTEIN"/>
    <property type="match status" value="1"/>
</dbReference>
<accession>A0A6G5QN24</accession>
<evidence type="ECO:0000256" key="2">
    <source>
        <dbReference type="SAM" id="Phobius"/>
    </source>
</evidence>
<dbReference type="AlphaFoldDB" id="A0A6G5QN24"/>
<dbReference type="PANTHER" id="PTHR37813">
    <property type="entry name" value="FELS-2 PROPHAGE PROTEIN"/>
    <property type="match status" value="1"/>
</dbReference>